<dbReference type="Proteomes" id="UP000182573">
    <property type="component" value="Unassembled WGS sequence"/>
</dbReference>
<organism evidence="1 2">
    <name type="scientific">Haloarcula vallismortis</name>
    <name type="common">Halobacterium vallismortis</name>
    <dbReference type="NCBI Taxonomy" id="28442"/>
    <lineage>
        <taxon>Archaea</taxon>
        <taxon>Methanobacteriati</taxon>
        <taxon>Methanobacteriota</taxon>
        <taxon>Stenosarchaea group</taxon>
        <taxon>Halobacteria</taxon>
        <taxon>Halobacteriales</taxon>
        <taxon>Haloarculaceae</taxon>
        <taxon>Haloarcula</taxon>
    </lineage>
</organism>
<accession>A0A1H2THI2</accession>
<reference evidence="1 2" key="1">
    <citation type="submission" date="2016-10" db="EMBL/GenBank/DDBJ databases">
        <authorList>
            <person name="de Groot N.N."/>
        </authorList>
    </citation>
    <scope>NUCLEOTIDE SEQUENCE [LARGE SCALE GENOMIC DNA]</scope>
    <source>
        <strain evidence="1 2">DSM 3756</strain>
    </source>
</reference>
<dbReference type="RefSeq" id="WP_004515083.1">
    <property type="nucleotide sequence ID" value="NZ_FNOF01000003.1"/>
</dbReference>
<name>A0A1H2THI2_HALVA</name>
<evidence type="ECO:0000313" key="1">
    <source>
        <dbReference type="EMBL" id="SDW43446.1"/>
    </source>
</evidence>
<dbReference type="AlphaFoldDB" id="A0A1H2THI2"/>
<evidence type="ECO:0000313" key="2">
    <source>
        <dbReference type="Proteomes" id="UP000182573"/>
    </source>
</evidence>
<dbReference type="EMBL" id="FNOF01000003">
    <property type="protein sequence ID" value="SDW43446.1"/>
    <property type="molecule type" value="Genomic_DNA"/>
</dbReference>
<protein>
    <submittedName>
        <fullName evidence="1">Uncharacterized protein</fullName>
    </submittedName>
</protein>
<gene>
    <name evidence="1" type="ORF">SAMN05443574_103217</name>
</gene>
<dbReference type="STRING" id="28442.SAMN05443574_103217"/>
<proteinExistence type="predicted"/>
<sequence>MKRRRALQIVGATLPVTGCVTTPDTDSGPAQSAADTPAENSAYELGDEASVDGLGPVTVESVTLQRSLIHHHLHRELYEPADAQLLVLLGEIPEDVDPEFDIQFAARLDGDIVNSAAQTWLNTKTRIYALSVPVDAVDDAAVQLQRGERPTWSLPETVTERISVAPEFALRGAEISDRADRTVLRLTVENHGSRDGVFRGVAEHSSAADADAAIRFPVPAGDTVTETLGSAIIDSWSAGAEFAHEISERTRVFAVA</sequence>